<proteinExistence type="predicted"/>
<dbReference type="PROSITE" id="PS50043">
    <property type="entry name" value="HTH_LUXR_2"/>
    <property type="match status" value="1"/>
</dbReference>
<dbReference type="SUPFAM" id="SSF52540">
    <property type="entry name" value="P-loop containing nucleoside triphosphate hydrolases"/>
    <property type="match status" value="1"/>
</dbReference>
<gene>
    <name evidence="4" type="ORF">SCNRRL3882_7820</name>
</gene>
<accession>A0A2N9BLZ9</accession>
<dbReference type="InterPro" id="IPR011990">
    <property type="entry name" value="TPR-like_helical_dom_sf"/>
</dbReference>
<dbReference type="GO" id="GO:0005524">
    <property type="term" value="F:ATP binding"/>
    <property type="evidence" value="ECO:0007669"/>
    <property type="project" value="UniProtKB-KW"/>
</dbReference>
<name>A0A2N9BLZ9_STRCX</name>
<dbReference type="EMBL" id="LT963352">
    <property type="protein sequence ID" value="SOR84375.1"/>
    <property type="molecule type" value="Genomic_DNA"/>
</dbReference>
<dbReference type="SUPFAM" id="SSF46894">
    <property type="entry name" value="C-terminal effector domain of the bipartite response regulators"/>
    <property type="match status" value="1"/>
</dbReference>
<dbReference type="Pfam" id="PF00196">
    <property type="entry name" value="GerE"/>
    <property type="match status" value="1"/>
</dbReference>
<dbReference type="GO" id="GO:0005737">
    <property type="term" value="C:cytoplasm"/>
    <property type="evidence" value="ECO:0007669"/>
    <property type="project" value="TreeGrafter"/>
</dbReference>
<evidence type="ECO:0000256" key="1">
    <source>
        <dbReference type="ARBA" id="ARBA00022741"/>
    </source>
</evidence>
<dbReference type="AlphaFoldDB" id="A0A2N9BLZ9"/>
<dbReference type="InterPro" id="IPR027417">
    <property type="entry name" value="P-loop_NTPase"/>
</dbReference>
<dbReference type="InterPro" id="IPR041664">
    <property type="entry name" value="AAA_16"/>
</dbReference>
<reference evidence="5" key="1">
    <citation type="submission" date="2017-11" db="EMBL/GenBank/DDBJ databases">
        <authorList>
            <person name="Wibberg D."/>
        </authorList>
    </citation>
    <scope>NUCLEOTIDE SEQUENCE [LARGE SCALE GENOMIC DNA]</scope>
</reference>
<dbReference type="RefSeq" id="WP_010048274.1">
    <property type="nucleotide sequence ID" value="NZ_LT962942.1"/>
</dbReference>
<dbReference type="CDD" id="cd06170">
    <property type="entry name" value="LuxR_C_like"/>
    <property type="match status" value="1"/>
</dbReference>
<feature type="domain" description="HTH luxR-type" evidence="3">
    <location>
        <begin position="813"/>
        <end position="876"/>
    </location>
</feature>
<evidence type="ECO:0000256" key="2">
    <source>
        <dbReference type="ARBA" id="ARBA00022840"/>
    </source>
</evidence>
<dbReference type="GO" id="GO:0003677">
    <property type="term" value="F:DNA binding"/>
    <property type="evidence" value="ECO:0007669"/>
    <property type="project" value="InterPro"/>
</dbReference>
<dbReference type="PROSITE" id="PS00622">
    <property type="entry name" value="HTH_LUXR_1"/>
    <property type="match status" value="1"/>
</dbReference>
<protein>
    <submittedName>
        <fullName evidence="4">LuxR family transcriptional regulatory, chaperone HchA-associated</fullName>
    </submittedName>
</protein>
<dbReference type="PRINTS" id="PR00038">
    <property type="entry name" value="HTHLUXR"/>
</dbReference>
<dbReference type="Gene3D" id="1.10.10.10">
    <property type="entry name" value="Winged helix-like DNA-binding domain superfamily/Winged helix DNA-binding domain"/>
    <property type="match status" value="1"/>
</dbReference>
<dbReference type="Proteomes" id="UP000235464">
    <property type="component" value="Chromosome I"/>
</dbReference>
<sequence>MGSGRLHFAGRDTELAELRRALRRPACKAVMITGEHGVGKSRLAEEFSTWAGGRGGHRVVRVQATHSARALPLSALAPLLPSDVYAEEPAEFFRRVRQRMAAHRASATTRTVLVVDDIQLLDPASLALIALLLADSSLFLAVTLPDGADWPDVLQPLWREDALHHIPLSALGEEESARLLITTMGGPVAASALRALWEASGGNALCLRELLRSALADGRLSRVHGVWCLTRPLAPVLPNALLDVRLRELAGPQRTLMELLAVCGPIGLRDGLEYVDADALAGLERQQLVESRLDGRREQLTLAHPMHARVLRAGITRLRARTLLLDQVGRVRGYGARRADDPLALARWELEATGTADPALLVRAAAQALHADDVDTMCRLARAALVHGPNTRAGLMLGEALGQRGEFGEGIAVLEDAFAAAREPYLHTAALTLAVHHFYGPGNMTRALAVLDEAGRRGGPCAEMAGWEATLLTSAGRTARARTVLDPWLPLSEGAEPSDSGVLLLQARLRVELSSGRPEDAVRSGRAAHAAHRMLADRSAVFYPARSLYLVAASLLEAGRFDEAERAASEGLEGLLRSPVPALVVWFGWVRGRIALDRGRCAEAVAHFREARAQAHMCGHRYAEQRALAGLVLAEAYVGRSAPETAGLASGSTDPHSPLAQADTLRAQAWSLRCRGRRHEAEAALRAGAEAARAEGELAGALTLEHDLLRWGDRDAAPRVRELADDAQGPYAAARAAHARAVAERDPDALVAVADAWTAMGALLLAAESLAGAVELWRASGGAAQEGAGRRATARAHALRRQCEDAATPALADLSTAAELSPREREIAQLAAHGHTSREIADQCGLSVRTVDNALGRVYRKLGIHDRGSLGRVWAL</sequence>
<dbReference type="PANTHER" id="PTHR16305">
    <property type="entry name" value="TESTICULAR SOLUBLE ADENYLYL CYCLASE"/>
    <property type="match status" value="1"/>
</dbReference>
<dbReference type="OrthoDB" id="3197423at2"/>
<dbReference type="Pfam" id="PF13191">
    <property type="entry name" value="AAA_16"/>
    <property type="match status" value="1"/>
</dbReference>
<dbReference type="SMART" id="SM00421">
    <property type="entry name" value="HTH_LUXR"/>
    <property type="match status" value="1"/>
</dbReference>
<dbReference type="PANTHER" id="PTHR16305:SF28">
    <property type="entry name" value="GUANYLATE CYCLASE DOMAIN-CONTAINING PROTEIN"/>
    <property type="match status" value="1"/>
</dbReference>
<dbReference type="InterPro" id="IPR000792">
    <property type="entry name" value="Tscrpt_reg_LuxR_C"/>
</dbReference>
<evidence type="ECO:0000313" key="5">
    <source>
        <dbReference type="Proteomes" id="UP000235464"/>
    </source>
</evidence>
<dbReference type="InterPro" id="IPR036388">
    <property type="entry name" value="WH-like_DNA-bd_sf"/>
</dbReference>
<organism evidence="4 5">
    <name type="scientific">Streptomyces chartreusis NRRL 3882</name>
    <dbReference type="NCBI Taxonomy" id="1079985"/>
    <lineage>
        <taxon>Bacteria</taxon>
        <taxon>Bacillati</taxon>
        <taxon>Actinomycetota</taxon>
        <taxon>Actinomycetes</taxon>
        <taxon>Kitasatosporales</taxon>
        <taxon>Streptomycetaceae</taxon>
        <taxon>Streptomyces</taxon>
    </lineage>
</organism>
<dbReference type="GO" id="GO:0004016">
    <property type="term" value="F:adenylate cyclase activity"/>
    <property type="evidence" value="ECO:0007669"/>
    <property type="project" value="TreeGrafter"/>
</dbReference>
<evidence type="ECO:0000313" key="4">
    <source>
        <dbReference type="EMBL" id="SOR84375.1"/>
    </source>
</evidence>
<keyword evidence="2" id="KW-0067">ATP-binding</keyword>
<keyword evidence="5" id="KW-1185">Reference proteome</keyword>
<keyword evidence="1" id="KW-0547">Nucleotide-binding</keyword>
<evidence type="ECO:0000259" key="3">
    <source>
        <dbReference type="PROSITE" id="PS50043"/>
    </source>
</evidence>
<dbReference type="Gene3D" id="3.40.50.300">
    <property type="entry name" value="P-loop containing nucleotide triphosphate hydrolases"/>
    <property type="match status" value="1"/>
</dbReference>
<dbReference type="GO" id="GO:0006355">
    <property type="term" value="P:regulation of DNA-templated transcription"/>
    <property type="evidence" value="ECO:0007669"/>
    <property type="project" value="InterPro"/>
</dbReference>
<dbReference type="Gene3D" id="1.25.40.10">
    <property type="entry name" value="Tetratricopeptide repeat domain"/>
    <property type="match status" value="1"/>
</dbReference>
<dbReference type="InterPro" id="IPR016032">
    <property type="entry name" value="Sig_transdc_resp-reg_C-effctor"/>
</dbReference>